<evidence type="ECO:0000256" key="1">
    <source>
        <dbReference type="ARBA" id="ARBA00004651"/>
    </source>
</evidence>
<feature type="transmembrane region" description="Helical" evidence="8">
    <location>
        <begin position="78"/>
        <end position="99"/>
    </location>
</feature>
<keyword evidence="4 8" id="KW-0812">Transmembrane</keyword>
<evidence type="ECO:0000313" key="9">
    <source>
        <dbReference type="EMBL" id="MBL1074703.1"/>
    </source>
</evidence>
<gene>
    <name evidence="9" type="ORF">JK358_09865</name>
</gene>
<evidence type="ECO:0000256" key="3">
    <source>
        <dbReference type="ARBA" id="ARBA00022679"/>
    </source>
</evidence>
<evidence type="ECO:0000256" key="5">
    <source>
        <dbReference type="ARBA" id="ARBA00022989"/>
    </source>
</evidence>
<feature type="transmembrane region" description="Helical" evidence="8">
    <location>
        <begin position="325"/>
        <end position="342"/>
    </location>
</feature>
<name>A0ABS1M211_9NOCA</name>
<keyword evidence="3" id="KW-0808">Transferase</keyword>
<accession>A0ABS1M211</accession>
<comment type="subcellular location">
    <subcellularLocation>
        <location evidence="1">Cell membrane</location>
        <topology evidence="1">Multi-pass membrane protein</topology>
    </subcellularLocation>
</comment>
<comment type="similarity">
    <text evidence="7">Belongs to the glycosyltransferase 87 family.</text>
</comment>
<evidence type="ECO:0000256" key="4">
    <source>
        <dbReference type="ARBA" id="ARBA00022692"/>
    </source>
</evidence>
<sequence length="433" mass="47522">MSCSTPVAEPKSLDRRFGRVMWLVPALCTGFAYLCLTLPIWPFQEISRGFIDLQVYRLGIETLRDGGDLYGQLPKTTIGIGLPFIYPPFAALVLGPFALLPWDAAALSFFVTSVLALGATLYLVARRVWPGEDRTLLALWVTATATPLALLLEPARATLDFGQVNLLLMVLVAADCLTEKPKWKRGMLIGVAAAIKLTPAAFVLYFLVRKDYKAAVTAAVTGAAATVLAFVVMPKSSMEYWFGGLGNVSGLSGSAFHTNQSIQAVLARFQIEKPLFTIIWLALSAALLVLVVAAMRQAAEMPALALSMNAVFTLLVSPISWSHHWVWIAPALLAMLGYATRLPWRRAAGWYAVTAFTAAVFVYGPQNWLPGDDDREWSWTPWQHLEGDTYVWLSVLLVALFLFTARRNARRGDAVVVRAEERTTALEGSTTPR</sequence>
<keyword evidence="5 8" id="KW-1133">Transmembrane helix</keyword>
<dbReference type="EMBL" id="JAERRJ010000003">
    <property type="protein sequence ID" value="MBL1074703.1"/>
    <property type="molecule type" value="Genomic_DNA"/>
</dbReference>
<feature type="transmembrane region" description="Helical" evidence="8">
    <location>
        <begin position="389"/>
        <end position="405"/>
    </location>
</feature>
<feature type="transmembrane region" description="Helical" evidence="8">
    <location>
        <begin position="105"/>
        <end position="124"/>
    </location>
</feature>
<reference evidence="9 10" key="1">
    <citation type="submission" date="2021-01" db="EMBL/GenBank/DDBJ databases">
        <title>WGS of actinomycetes isolated from Thailand.</title>
        <authorList>
            <person name="Thawai C."/>
        </authorList>
    </citation>
    <scope>NUCLEOTIDE SEQUENCE [LARGE SCALE GENOMIC DNA]</scope>
    <source>
        <strain evidence="9 10">LPG 2</strain>
    </source>
</reference>
<feature type="transmembrane region" description="Helical" evidence="8">
    <location>
        <begin position="277"/>
        <end position="295"/>
    </location>
</feature>
<comment type="caution">
    <text evidence="9">The sequence shown here is derived from an EMBL/GenBank/DDBJ whole genome shotgun (WGS) entry which is preliminary data.</text>
</comment>
<feature type="transmembrane region" description="Helical" evidence="8">
    <location>
        <begin position="349"/>
        <end position="369"/>
    </location>
</feature>
<feature type="transmembrane region" description="Helical" evidence="8">
    <location>
        <begin position="302"/>
        <end position="319"/>
    </location>
</feature>
<evidence type="ECO:0000313" key="10">
    <source>
        <dbReference type="Proteomes" id="UP000602198"/>
    </source>
</evidence>
<dbReference type="Proteomes" id="UP000602198">
    <property type="component" value="Unassembled WGS sequence"/>
</dbReference>
<proteinExistence type="inferred from homology"/>
<dbReference type="RefSeq" id="WP_201945874.1">
    <property type="nucleotide sequence ID" value="NZ_JAERRJ010000003.1"/>
</dbReference>
<keyword evidence="2" id="KW-1003">Cell membrane</keyword>
<feature type="transmembrane region" description="Helical" evidence="8">
    <location>
        <begin position="214"/>
        <end position="233"/>
    </location>
</feature>
<feature type="transmembrane region" description="Helical" evidence="8">
    <location>
        <begin position="20"/>
        <end position="41"/>
    </location>
</feature>
<evidence type="ECO:0000256" key="2">
    <source>
        <dbReference type="ARBA" id="ARBA00022475"/>
    </source>
</evidence>
<evidence type="ECO:0000256" key="7">
    <source>
        <dbReference type="ARBA" id="ARBA00024033"/>
    </source>
</evidence>
<organism evidence="9 10">
    <name type="scientific">Nocardia acididurans</name>
    <dbReference type="NCBI Taxonomy" id="2802282"/>
    <lineage>
        <taxon>Bacteria</taxon>
        <taxon>Bacillati</taxon>
        <taxon>Actinomycetota</taxon>
        <taxon>Actinomycetes</taxon>
        <taxon>Mycobacteriales</taxon>
        <taxon>Nocardiaceae</taxon>
        <taxon>Nocardia</taxon>
    </lineage>
</organism>
<feature type="transmembrane region" description="Helical" evidence="8">
    <location>
        <begin position="187"/>
        <end position="208"/>
    </location>
</feature>
<evidence type="ECO:0000256" key="8">
    <source>
        <dbReference type="SAM" id="Phobius"/>
    </source>
</evidence>
<keyword evidence="6 8" id="KW-0472">Membrane</keyword>
<protein>
    <submittedName>
        <fullName evidence="9">DUF2029 domain-containing protein</fullName>
    </submittedName>
</protein>
<dbReference type="Pfam" id="PF09594">
    <property type="entry name" value="GT87"/>
    <property type="match status" value="1"/>
</dbReference>
<dbReference type="InterPro" id="IPR018584">
    <property type="entry name" value="GT87"/>
</dbReference>
<keyword evidence="10" id="KW-1185">Reference proteome</keyword>
<evidence type="ECO:0000256" key="6">
    <source>
        <dbReference type="ARBA" id="ARBA00023136"/>
    </source>
</evidence>